<evidence type="ECO:0000313" key="1">
    <source>
        <dbReference type="EMBL" id="MDV6284551.1"/>
    </source>
</evidence>
<dbReference type="RefSeq" id="WP_317570404.1">
    <property type="nucleotide sequence ID" value="NZ_JAWLKA010000019.1"/>
</dbReference>
<organism evidence="1 2">
    <name type="scientific">Rhodococcus jostii</name>
    <dbReference type="NCBI Taxonomy" id="132919"/>
    <lineage>
        <taxon>Bacteria</taxon>
        <taxon>Bacillati</taxon>
        <taxon>Actinomycetota</taxon>
        <taxon>Actinomycetes</taxon>
        <taxon>Mycobacteriales</taxon>
        <taxon>Nocardiaceae</taxon>
        <taxon>Rhodococcus</taxon>
    </lineage>
</organism>
<dbReference type="Proteomes" id="UP001185737">
    <property type="component" value="Unassembled WGS sequence"/>
</dbReference>
<gene>
    <name evidence="1" type="ORF">R3Q59_29085</name>
</gene>
<sequence>MRGTAESGVEPTAVYQLGGGARLYDRGIVARHNARIHLNDVNDVLDGIEDEADKLLADLLAILDSTEIV</sequence>
<dbReference type="EMBL" id="JAWLKA010000019">
    <property type="protein sequence ID" value="MDV6284551.1"/>
    <property type="molecule type" value="Genomic_DNA"/>
</dbReference>
<keyword evidence="2" id="KW-1185">Reference proteome</keyword>
<reference evidence="1 2" key="1">
    <citation type="submission" date="2023-10" db="EMBL/GenBank/DDBJ databases">
        <title>Development of a sustainable strategy for remediation of hydrocarbon-contaminated territories based on the waste exchange concept.</title>
        <authorList>
            <person name="Krivoruchko A."/>
        </authorList>
    </citation>
    <scope>NUCLEOTIDE SEQUENCE [LARGE SCALE GENOMIC DNA]</scope>
    <source>
        <strain evidence="1 2">IEGM 60</strain>
    </source>
</reference>
<proteinExistence type="predicted"/>
<accession>A0ABU4CLV8</accession>
<name>A0ABU4CLV8_RHOJO</name>
<protein>
    <submittedName>
        <fullName evidence="1">Uncharacterized protein</fullName>
    </submittedName>
</protein>
<evidence type="ECO:0000313" key="2">
    <source>
        <dbReference type="Proteomes" id="UP001185737"/>
    </source>
</evidence>
<comment type="caution">
    <text evidence="1">The sequence shown here is derived from an EMBL/GenBank/DDBJ whole genome shotgun (WGS) entry which is preliminary data.</text>
</comment>